<dbReference type="InterPro" id="IPR001128">
    <property type="entry name" value="Cyt_P450"/>
</dbReference>
<proteinExistence type="inferred from homology"/>
<keyword evidence="3 8" id="KW-0349">Heme</keyword>
<sequence>MKLTKTENFKQLAPMATVGYAEIGVAFLCFFFVWYWRWNRDSPIRNWPLVGMLPGLLGNASNIHDFIAQILKNSYGATFEFKGPWFTNMNYVVTADPINIHHIMSRNFSNYTKGPEFRQIFEPLGDGIFNSDSDSWRHQRKLIHSLIKKQEVRVVFEASRAGKGGKGPHPCSRPCLQSRDRVAYEKAFDQIEESIFFRRIVPESIWKLQRWLQVGEEKKLSKALKVLDQFVYKCISSKREQLISRDGAQKSEELPNLDLLTAYMQQQGGETDGFTKYSNKFIRDAAFNLMLAASLNFLVKTRLQKQFTKPTKLHTDTIIAMLGYAEIVVAFFCLFLLLWRWRWNKHSPVINWPLFGMLPGLLQNASQVPEFATRLLKHYGGTLEFKGPWFTNMDFVITADPANIHHILSKNFSNYQKGPKFREVFEPIGDGIFAADADSWRFQRKLIQSMIKNKKFELFLEKVSRAKLESAFIPILDHVSSNGIEVDLQDVFQGYTFDNVCFMVLGFDPNCLSIDFPQVAHAKAFDQIEQSILFRHIQPESCWKLQRWFQIGEEKKLSIAWKIFDQFVYQCISSKREQLSRSKTQKMKVEEEKFDLLTACIELDDEGGEMDGSTKSTKFLRDMAFSLIAAGRDTISSGLTWFIWLVATHPSVEAKIIEEMKEHLVVNNEIMLGIDEVSKLVYLHAAICESLRLFPPVPFEHLCAIDSDVLPSGHRIDPSTRMLYCPYAMGRMESIWGEDCLEFKPERWISEKGRILQIPSYKFIAFNAGPRTCLGKDMAFIQMNIVASAIIWNFRVQVVVGHPILPRVSVVLHMKRGLKVRVTRRAH</sequence>
<dbReference type="Proteomes" id="UP000327013">
    <property type="component" value="Chromosome 3"/>
</dbReference>
<feature type="binding site" description="axial binding residue" evidence="8">
    <location>
        <position position="773"/>
    </location>
    <ligand>
        <name>heme</name>
        <dbReference type="ChEBI" id="CHEBI:30413"/>
    </ligand>
    <ligandPart>
        <name>Fe</name>
        <dbReference type="ChEBI" id="CHEBI:18248"/>
    </ligandPart>
</feature>
<evidence type="ECO:0000256" key="1">
    <source>
        <dbReference type="ARBA" id="ARBA00001971"/>
    </source>
</evidence>
<keyword evidence="5" id="KW-0560">Oxidoreductase</keyword>
<evidence type="ECO:0000256" key="5">
    <source>
        <dbReference type="ARBA" id="ARBA00023002"/>
    </source>
</evidence>
<evidence type="ECO:0000256" key="7">
    <source>
        <dbReference type="ARBA" id="ARBA00023033"/>
    </source>
</evidence>
<organism evidence="10 11">
    <name type="scientific">Carpinus fangiana</name>
    <dbReference type="NCBI Taxonomy" id="176857"/>
    <lineage>
        <taxon>Eukaryota</taxon>
        <taxon>Viridiplantae</taxon>
        <taxon>Streptophyta</taxon>
        <taxon>Embryophyta</taxon>
        <taxon>Tracheophyta</taxon>
        <taxon>Spermatophyta</taxon>
        <taxon>Magnoliopsida</taxon>
        <taxon>eudicotyledons</taxon>
        <taxon>Gunneridae</taxon>
        <taxon>Pentapetalae</taxon>
        <taxon>rosids</taxon>
        <taxon>fabids</taxon>
        <taxon>Fagales</taxon>
        <taxon>Betulaceae</taxon>
        <taxon>Carpinus</taxon>
    </lineage>
</organism>
<dbReference type="PRINTS" id="PR00385">
    <property type="entry name" value="P450"/>
</dbReference>
<reference evidence="10 11" key="1">
    <citation type="submission" date="2019-06" db="EMBL/GenBank/DDBJ databases">
        <title>A chromosomal-level reference genome of Carpinus fangiana (Coryloideae, Betulaceae).</title>
        <authorList>
            <person name="Yang X."/>
            <person name="Wang Z."/>
            <person name="Zhang L."/>
            <person name="Hao G."/>
            <person name="Liu J."/>
            <person name="Yang Y."/>
        </authorList>
    </citation>
    <scope>NUCLEOTIDE SEQUENCE [LARGE SCALE GENOMIC DNA]</scope>
    <source>
        <strain evidence="10">Cfa_2016G</strain>
        <tissue evidence="10">Leaf</tissue>
    </source>
</reference>
<feature type="transmembrane region" description="Helical" evidence="9">
    <location>
        <begin position="12"/>
        <end position="36"/>
    </location>
</feature>
<dbReference type="AlphaFoldDB" id="A0A5N6QYD3"/>
<dbReference type="OrthoDB" id="1470350at2759"/>
<dbReference type="GO" id="GO:0005506">
    <property type="term" value="F:iron ion binding"/>
    <property type="evidence" value="ECO:0007669"/>
    <property type="project" value="InterPro"/>
</dbReference>
<dbReference type="InterPro" id="IPR002401">
    <property type="entry name" value="Cyt_P450_E_grp-I"/>
</dbReference>
<dbReference type="PROSITE" id="PS00086">
    <property type="entry name" value="CYTOCHROME_P450"/>
    <property type="match status" value="1"/>
</dbReference>
<comment type="cofactor">
    <cofactor evidence="1 8">
        <name>heme</name>
        <dbReference type="ChEBI" id="CHEBI:30413"/>
    </cofactor>
</comment>
<comment type="similarity">
    <text evidence="2">Belongs to the cytochrome P450 family.</text>
</comment>
<dbReference type="CDD" id="cd11064">
    <property type="entry name" value="CYP86A"/>
    <property type="match status" value="1"/>
</dbReference>
<feature type="transmembrane region" description="Helical" evidence="9">
    <location>
        <begin position="318"/>
        <end position="339"/>
    </location>
</feature>
<keyword evidence="4 8" id="KW-0479">Metal-binding</keyword>
<gene>
    <name evidence="10" type="ORF">FH972_007357</name>
</gene>
<dbReference type="GO" id="GO:0004497">
    <property type="term" value="F:monooxygenase activity"/>
    <property type="evidence" value="ECO:0007669"/>
    <property type="project" value="UniProtKB-KW"/>
</dbReference>
<evidence type="ECO:0008006" key="12">
    <source>
        <dbReference type="Google" id="ProtNLM"/>
    </source>
</evidence>
<evidence type="ECO:0000313" key="11">
    <source>
        <dbReference type="Proteomes" id="UP000327013"/>
    </source>
</evidence>
<evidence type="ECO:0000313" key="10">
    <source>
        <dbReference type="EMBL" id="KAE8021471.1"/>
    </source>
</evidence>
<accession>A0A5N6QYD3</accession>
<evidence type="ECO:0000256" key="2">
    <source>
        <dbReference type="ARBA" id="ARBA00010617"/>
    </source>
</evidence>
<dbReference type="InterPro" id="IPR017972">
    <property type="entry name" value="Cyt_P450_CS"/>
</dbReference>
<dbReference type="InterPro" id="IPR036396">
    <property type="entry name" value="Cyt_P450_sf"/>
</dbReference>
<dbReference type="GO" id="GO:0020037">
    <property type="term" value="F:heme binding"/>
    <property type="evidence" value="ECO:0007669"/>
    <property type="project" value="InterPro"/>
</dbReference>
<dbReference type="SUPFAM" id="SSF48264">
    <property type="entry name" value="Cytochrome P450"/>
    <property type="match status" value="2"/>
</dbReference>
<evidence type="ECO:0000256" key="4">
    <source>
        <dbReference type="ARBA" id="ARBA00022723"/>
    </source>
</evidence>
<keyword evidence="6 8" id="KW-0408">Iron</keyword>
<dbReference type="Gene3D" id="1.10.630.10">
    <property type="entry name" value="Cytochrome P450"/>
    <property type="match status" value="3"/>
</dbReference>
<dbReference type="EMBL" id="CM017323">
    <property type="protein sequence ID" value="KAE8021471.1"/>
    <property type="molecule type" value="Genomic_DNA"/>
</dbReference>
<protein>
    <recommendedName>
        <fullName evidence="12">Cytochrome P450</fullName>
    </recommendedName>
</protein>
<keyword evidence="9" id="KW-0472">Membrane</keyword>
<keyword evidence="7" id="KW-0503">Monooxygenase</keyword>
<dbReference type="Pfam" id="PF00067">
    <property type="entry name" value="p450"/>
    <property type="match status" value="1"/>
</dbReference>
<evidence type="ECO:0000256" key="3">
    <source>
        <dbReference type="ARBA" id="ARBA00022617"/>
    </source>
</evidence>
<keyword evidence="11" id="KW-1185">Reference proteome</keyword>
<evidence type="ECO:0000256" key="9">
    <source>
        <dbReference type="SAM" id="Phobius"/>
    </source>
</evidence>
<dbReference type="PRINTS" id="PR00463">
    <property type="entry name" value="EP450I"/>
</dbReference>
<evidence type="ECO:0000256" key="8">
    <source>
        <dbReference type="PIRSR" id="PIRSR602401-1"/>
    </source>
</evidence>
<keyword evidence="9" id="KW-1133">Transmembrane helix</keyword>
<dbReference type="GO" id="GO:0006629">
    <property type="term" value="P:lipid metabolic process"/>
    <property type="evidence" value="ECO:0007669"/>
    <property type="project" value="UniProtKB-ARBA"/>
</dbReference>
<keyword evidence="9" id="KW-0812">Transmembrane</keyword>
<name>A0A5N6QYD3_9ROSI</name>
<dbReference type="GO" id="GO:0016705">
    <property type="term" value="F:oxidoreductase activity, acting on paired donors, with incorporation or reduction of molecular oxygen"/>
    <property type="evidence" value="ECO:0007669"/>
    <property type="project" value="InterPro"/>
</dbReference>
<dbReference type="PANTHER" id="PTHR24296">
    <property type="entry name" value="CYTOCHROME P450"/>
    <property type="match status" value="1"/>
</dbReference>
<evidence type="ECO:0000256" key="6">
    <source>
        <dbReference type="ARBA" id="ARBA00023004"/>
    </source>
</evidence>